<accession>A0A5B9QEH7</accession>
<evidence type="ECO:0000313" key="4">
    <source>
        <dbReference type="Proteomes" id="UP000323917"/>
    </source>
</evidence>
<feature type="signal peptide" evidence="1">
    <location>
        <begin position="1"/>
        <end position="19"/>
    </location>
</feature>
<protein>
    <recommendedName>
        <fullName evidence="2">Ice-binding protein C-terminal domain-containing protein</fullName>
    </recommendedName>
</protein>
<dbReference type="KEGG" id="bgok:Pr1d_47630"/>
<dbReference type="OrthoDB" id="9818546at2"/>
<dbReference type="InterPro" id="IPR013424">
    <property type="entry name" value="Ice-binding_C"/>
</dbReference>
<proteinExistence type="predicted"/>
<gene>
    <name evidence="3" type="ORF">Pr1d_47630</name>
</gene>
<keyword evidence="4" id="KW-1185">Reference proteome</keyword>
<dbReference type="PROSITE" id="PS51257">
    <property type="entry name" value="PROKAR_LIPOPROTEIN"/>
    <property type="match status" value="1"/>
</dbReference>
<dbReference type="AlphaFoldDB" id="A0A5B9QEH7"/>
<evidence type="ECO:0000259" key="2">
    <source>
        <dbReference type="Pfam" id="PF07589"/>
    </source>
</evidence>
<dbReference type="NCBIfam" id="TIGR02595">
    <property type="entry name" value="PEP_CTERM"/>
    <property type="match status" value="1"/>
</dbReference>
<dbReference type="Proteomes" id="UP000323917">
    <property type="component" value="Chromosome"/>
</dbReference>
<reference evidence="3 4" key="1">
    <citation type="submission" date="2019-08" db="EMBL/GenBank/DDBJ databases">
        <title>Deep-cultivation of Planctomycetes and their phenomic and genomic characterization uncovers novel biology.</title>
        <authorList>
            <person name="Wiegand S."/>
            <person name="Jogler M."/>
            <person name="Boedeker C."/>
            <person name="Pinto D."/>
            <person name="Vollmers J."/>
            <person name="Rivas-Marin E."/>
            <person name="Kohn T."/>
            <person name="Peeters S.H."/>
            <person name="Heuer A."/>
            <person name="Rast P."/>
            <person name="Oberbeckmann S."/>
            <person name="Bunk B."/>
            <person name="Jeske O."/>
            <person name="Meyerdierks A."/>
            <person name="Storesund J.E."/>
            <person name="Kallscheuer N."/>
            <person name="Luecker S."/>
            <person name="Lage O.M."/>
            <person name="Pohl T."/>
            <person name="Merkel B.J."/>
            <person name="Hornburger P."/>
            <person name="Mueller R.-W."/>
            <person name="Bruemmer F."/>
            <person name="Labrenz M."/>
            <person name="Spormann A.M."/>
            <person name="Op den Camp H."/>
            <person name="Overmann J."/>
            <person name="Amann R."/>
            <person name="Jetten M.S.M."/>
            <person name="Mascher T."/>
            <person name="Medema M.H."/>
            <person name="Devos D.P."/>
            <person name="Kaster A.-K."/>
            <person name="Ovreas L."/>
            <person name="Rohde M."/>
            <person name="Galperin M.Y."/>
            <person name="Jogler C."/>
        </authorList>
    </citation>
    <scope>NUCLEOTIDE SEQUENCE [LARGE SCALE GENOMIC DNA]</scope>
    <source>
        <strain evidence="3 4">Pr1d</strain>
    </source>
</reference>
<feature type="chain" id="PRO_5023069914" description="Ice-binding protein C-terminal domain-containing protein" evidence="1">
    <location>
        <begin position="20"/>
        <end position="367"/>
    </location>
</feature>
<evidence type="ECO:0000313" key="3">
    <source>
        <dbReference type="EMBL" id="QEG37418.1"/>
    </source>
</evidence>
<feature type="domain" description="Ice-binding protein C-terminal" evidence="2">
    <location>
        <begin position="342"/>
        <end position="363"/>
    </location>
</feature>
<sequence precursor="true">MCRKIVGLASIFFCSCALMTTASYGQLDGLYEFDGGGDGTSWDDAANWEQKLDAFGNPISGDPATPPSPTTSADIPLLGVVLVDNTQPGQTALDVNIGTSAGNGSAFITGGDLTVRDMNVGSDSGGINIGLLSMSGGTLAAGDDITLGNGSVGVMTMSGGTASTGDDFVINSNSSLTMTGGAINIGDRLVTEDNAGIVLSNGDIFADDDFFFFGNSQITVNGGSMIVNDKLRFDDDDSFSGKLTINDGFVRSNEFGVEVDGLLTDFRGEVEINGSGLFQVEESGGPSSPISQLSLGTARDLIAEGVHFTTSEPAPKKLGAFLVTVPSFDGNTNVSFVQISVVPEPASVLLLGLGTLALVLRRKNQVA</sequence>
<keyword evidence="1" id="KW-0732">Signal</keyword>
<name>A0A5B9QEH7_9BACT</name>
<dbReference type="EMBL" id="CP042913">
    <property type="protein sequence ID" value="QEG37418.1"/>
    <property type="molecule type" value="Genomic_DNA"/>
</dbReference>
<dbReference type="RefSeq" id="WP_148075662.1">
    <property type="nucleotide sequence ID" value="NZ_CP042913.1"/>
</dbReference>
<dbReference type="Pfam" id="PF07589">
    <property type="entry name" value="PEP-CTERM"/>
    <property type="match status" value="1"/>
</dbReference>
<evidence type="ECO:0000256" key="1">
    <source>
        <dbReference type="SAM" id="SignalP"/>
    </source>
</evidence>
<organism evidence="3 4">
    <name type="scientific">Bythopirellula goksoeyrii</name>
    <dbReference type="NCBI Taxonomy" id="1400387"/>
    <lineage>
        <taxon>Bacteria</taxon>
        <taxon>Pseudomonadati</taxon>
        <taxon>Planctomycetota</taxon>
        <taxon>Planctomycetia</taxon>
        <taxon>Pirellulales</taxon>
        <taxon>Lacipirellulaceae</taxon>
        <taxon>Bythopirellula</taxon>
    </lineage>
</organism>